<evidence type="ECO:0000313" key="2">
    <source>
        <dbReference type="Proteomes" id="UP001054945"/>
    </source>
</evidence>
<dbReference type="AlphaFoldDB" id="A0AAV4RKM3"/>
<evidence type="ECO:0000313" key="1">
    <source>
        <dbReference type="EMBL" id="GIY22853.1"/>
    </source>
</evidence>
<protein>
    <submittedName>
        <fullName evidence="1">Uncharacterized protein</fullName>
    </submittedName>
</protein>
<comment type="caution">
    <text evidence="1">The sequence shown here is derived from an EMBL/GenBank/DDBJ whole genome shotgun (WGS) entry which is preliminary data.</text>
</comment>
<name>A0AAV4RKM3_CAEEX</name>
<reference evidence="1 2" key="1">
    <citation type="submission" date="2021-06" db="EMBL/GenBank/DDBJ databases">
        <title>Caerostris extrusa draft genome.</title>
        <authorList>
            <person name="Kono N."/>
            <person name="Arakawa K."/>
        </authorList>
    </citation>
    <scope>NUCLEOTIDE SEQUENCE [LARGE SCALE GENOMIC DNA]</scope>
</reference>
<dbReference type="Proteomes" id="UP001054945">
    <property type="component" value="Unassembled WGS sequence"/>
</dbReference>
<accession>A0AAV4RKM3</accession>
<sequence>MEVSFARKESQLKLTEAQPRIAPQTGWRLEYYASTCAVIHQDGTEDSAQIGQDKVEQAMTHAEKLSTDYLYFQKLIFKDFHNFCNANRSPINNHNRLKAVPSKHLAQFQSTLKNKLVCLHSVETVQGPKVSGRRNIQ</sequence>
<keyword evidence="2" id="KW-1185">Reference proteome</keyword>
<proteinExistence type="predicted"/>
<organism evidence="1 2">
    <name type="scientific">Caerostris extrusa</name>
    <name type="common">Bark spider</name>
    <name type="synonym">Caerostris bankana</name>
    <dbReference type="NCBI Taxonomy" id="172846"/>
    <lineage>
        <taxon>Eukaryota</taxon>
        <taxon>Metazoa</taxon>
        <taxon>Ecdysozoa</taxon>
        <taxon>Arthropoda</taxon>
        <taxon>Chelicerata</taxon>
        <taxon>Arachnida</taxon>
        <taxon>Araneae</taxon>
        <taxon>Araneomorphae</taxon>
        <taxon>Entelegynae</taxon>
        <taxon>Araneoidea</taxon>
        <taxon>Araneidae</taxon>
        <taxon>Caerostris</taxon>
    </lineage>
</organism>
<dbReference type="EMBL" id="BPLR01008206">
    <property type="protein sequence ID" value="GIY22853.1"/>
    <property type="molecule type" value="Genomic_DNA"/>
</dbReference>
<gene>
    <name evidence="1" type="ORF">CEXT_616901</name>
</gene>